<keyword evidence="5 6" id="KW-0804">Transcription</keyword>
<dbReference type="SUPFAM" id="SSF88946">
    <property type="entry name" value="Sigma2 domain of RNA polymerase sigma factors"/>
    <property type="match status" value="1"/>
</dbReference>
<dbReference type="GO" id="GO:0003677">
    <property type="term" value="F:DNA binding"/>
    <property type="evidence" value="ECO:0007669"/>
    <property type="project" value="UniProtKB-KW"/>
</dbReference>
<keyword evidence="3 6" id="KW-0731">Sigma factor</keyword>
<dbReference type="InterPro" id="IPR013324">
    <property type="entry name" value="RNA_pol_sigma_r3/r4-like"/>
</dbReference>
<sequence>MNANAQFSTLILAALPELRAFALSLTRDGPRADDLVQETILRAWSHADQFETGSNLKAWLFTILRNLFYSEQRRRQREVDDPEGKRAAGLMICPEQQSHLEFEDFWHALGNLAPLHREALILVGAQGLSYEEAAAVCGVAIGTIKSRVNRARTHLMTLLQIEAGHEFGPDDILKAVIGLDRPDAVND</sequence>
<dbReference type="PANTHER" id="PTHR43133">
    <property type="entry name" value="RNA POLYMERASE ECF-TYPE SIGMA FACTO"/>
    <property type="match status" value="1"/>
</dbReference>
<evidence type="ECO:0000259" key="7">
    <source>
        <dbReference type="Pfam" id="PF04542"/>
    </source>
</evidence>
<dbReference type="InterPro" id="IPR000838">
    <property type="entry name" value="RNA_pol_sigma70_ECF_CS"/>
</dbReference>
<organism evidence="9 10">
    <name type="scientific">Microvirga thermotolerans</name>
    <dbReference type="NCBI Taxonomy" id="2651334"/>
    <lineage>
        <taxon>Bacteria</taxon>
        <taxon>Pseudomonadati</taxon>
        <taxon>Pseudomonadota</taxon>
        <taxon>Alphaproteobacteria</taxon>
        <taxon>Hyphomicrobiales</taxon>
        <taxon>Methylobacteriaceae</taxon>
        <taxon>Microvirga</taxon>
    </lineage>
</organism>
<dbReference type="CDD" id="cd06171">
    <property type="entry name" value="Sigma70_r4"/>
    <property type="match status" value="1"/>
</dbReference>
<evidence type="ECO:0000256" key="1">
    <source>
        <dbReference type="ARBA" id="ARBA00010641"/>
    </source>
</evidence>
<dbReference type="KEGG" id="mico:GDR74_12130"/>
<dbReference type="PROSITE" id="PS01063">
    <property type="entry name" value="SIGMA70_ECF"/>
    <property type="match status" value="1"/>
</dbReference>
<dbReference type="NCBIfam" id="TIGR02937">
    <property type="entry name" value="sigma70-ECF"/>
    <property type="match status" value="1"/>
</dbReference>
<gene>
    <name evidence="9" type="ORF">GDR74_12130</name>
</gene>
<dbReference type="Pfam" id="PF08281">
    <property type="entry name" value="Sigma70_r4_2"/>
    <property type="match status" value="1"/>
</dbReference>
<dbReference type="GO" id="GO:0016987">
    <property type="term" value="F:sigma factor activity"/>
    <property type="evidence" value="ECO:0007669"/>
    <property type="project" value="UniProtKB-KW"/>
</dbReference>
<proteinExistence type="inferred from homology"/>
<dbReference type="InterPro" id="IPR013325">
    <property type="entry name" value="RNA_pol_sigma_r2"/>
</dbReference>
<evidence type="ECO:0000256" key="2">
    <source>
        <dbReference type="ARBA" id="ARBA00023015"/>
    </source>
</evidence>
<keyword evidence="4 6" id="KW-0238">DNA-binding</keyword>
<feature type="domain" description="RNA polymerase sigma-70 region 2" evidence="7">
    <location>
        <begin position="11"/>
        <end position="77"/>
    </location>
</feature>
<evidence type="ECO:0000256" key="4">
    <source>
        <dbReference type="ARBA" id="ARBA00023125"/>
    </source>
</evidence>
<dbReference type="NCBIfam" id="NF009199">
    <property type="entry name" value="PRK12547.1"/>
    <property type="match status" value="1"/>
</dbReference>
<dbReference type="GO" id="GO:0006352">
    <property type="term" value="P:DNA-templated transcription initiation"/>
    <property type="evidence" value="ECO:0007669"/>
    <property type="project" value="InterPro"/>
</dbReference>
<protein>
    <recommendedName>
        <fullName evidence="6">RNA polymerase sigma factor</fullName>
    </recommendedName>
</protein>
<evidence type="ECO:0000256" key="5">
    <source>
        <dbReference type="ARBA" id="ARBA00023163"/>
    </source>
</evidence>
<evidence type="ECO:0000256" key="6">
    <source>
        <dbReference type="RuleBase" id="RU000716"/>
    </source>
</evidence>
<evidence type="ECO:0000256" key="3">
    <source>
        <dbReference type="ARBA" id="ARBA00023082"/>
    </source>
</evidence>
<evidence type="ECO:0000259" key="8">
    <source>
        <dbReference type="Pfam" id="PF08281"/>
    </source>
</evidence>
<accession>A0A5P9JXE2</accession>
<reference evidence="9 10" key="1">
    <citation type="submission" date="2019-10" db="EMBL/GenBank/DDBJ databases">
        <title>Isolation, Identification of Microvirga thermotolerans HR1, a novel thermophilic bacterium and Comparative Genomics of the genus Microvirga.</title>
        <authorList>
            <person name="Li J."/>
            <person name="Zhang W."/>
            <person name="Lin M."/>
            <person name="Wang J."/>
        </authorList>
    </citation>
    <scope>NUCLEOTIDE SEQUENCE [LARGE SCALE GENOMIC DNA]</scope>
    <source>
        <strain evidence="9 10">HR1</strain>
    </source>
</reference>
<comment type="similarity">
    <text evidence="1 6">Belongs to the sigma-70 factor family. ECF subfamily.</text>
</comment>
<dbReference type="InterPro" id="IPR013249">
    <property type="entry name" value="RNA_pol_sigma70_r4_t2"/>
</dbReference>
<dbReference type="InterPro" id="IPR039425">
    <property type="entry name" value="RNA_pol_sigma-70-like"/>
</dbReference>
<dbReference type="InterPro" id="IPR007627">
    <property type="entry name" value="RNA_pol_sigma70_r2"/>
</dbReference>
<dbReference type="AlphaFoldDB" id="A0A5P9JXE2"/>
<name>A0A5P9JXE2_9HYPH</name>
<dbReference type="Pfam" id="PF04542">
    <property type="entry name" value="Sigma70_r2"/>
    <property type="match status" value="1"/>
</dbReference>
<evidence type="ECO:0000313" key="9">
    <source>
        <dbReference type="EMBL" id="QFU16909.1"/>
    </source>
</evidence>
<dbReference type="PANTHER" id="PTHR43133:SF25">
    <property type="entry name" value="RNA POLYMERASE SIGMA FACTOR RFAY-RELATED"/>
    <property type="match status" value="1"/>
</dbReference>
<dbReference type="InterPro" id="IPR014284">
    <property type="entry name" value="RNA_pol_sigma-70_dom"/>
</dbReference>
<feature type="domain" description="RNA polymerase sigma factor 70 region 4 type 2" evidence="8">
    <location>
        <begin position="104"/>
        <end position="155"/>
    </location>
</feature>
<keyword evidence="2 6" id="KW-0805">Transcription regulation</keyword>
<dbReference type="Proteomes" id="UP000325614">
    <property type="component" value="Chromosome"/>
</dbReference>
<dbReference type="Gene3D" id="1.10.1740.10">
    <property type="match status" value="1"/>
</dbReference>
<evidence type="ECO:0000313" key="10">
    <source>
        <dbReference type="Proteomes" id="UP000325614"/>
    </source>
</evidence>
<keyword evidence="10" id="KW-1185">Reference proteome</keyword>
<dbReference type="RefSeq" id="WP_152586545.1">
    <property type="nucleotide sequence ID" value="NZ_CP045423.1"/>
</dbReference>
<dbReference type="EMBL" id="CP045423">
    <property type="protein sequence ID" value="QFU16909.1"/>
    <property type="molecule type" value="Genomic_DNA"/>
</dbReference>
<dbReference type="InterPro" id="IPR036388">
    <property type="entry name" value="WH-like_DNA-bd_sf"/>
</dbReference>
<dbReference type="SUPFAM" id="SSF88659">
    <property type="entry name" value="Sigma3 and sigma4 domains of RNA polymerase sigma factors"/>
    <property type="match status" value="1"/>
</dbReference>
<dbReference type="Gene3D" id="1.10.10.10">
    <property type="entry name" value="Winged helix-like DNA-binding domain superfamily/Winged helix DNA-binding domain"/>
    <property type="match status" value="1"/>
</dbReference>